<proteinExistence type="predicted"/>
<name>A0A840RXI1_9BURK</name>
<evidence type="ECO:0000313" key="1">
    <source>
        <dbReference type="EMBL" id="MBB5201798.1"/>
    </source>
</evidence>
<sequence length="65" mass="6987">MPNVSLSPPRLQIIQHLPIPSNAVTAVVSMVDARTVDRQKNVRVVCHQLATDVSIDLFILIGGAA</sequence>
<comment type="caution">
    <text evidence="1">The sequence shown here is derived from an EMBL/GenBank/DDBJ whole genome shotgun (WGS) entry which is preliminary data.</text>
</comment>
<gene>
    <name evidence="1" type="ORF">HNR39_003656</name>
</gene>
<dbReference type="EMBL" id="JACHHQ010000008">
    <property type="protein sequence ID" value="MBB5201798.1"/>
    <property type="molecule type" value="Genomic_DNA"/>
</dbReference>
<dbReference type="RefSeq" id="WP_168057195.1">
    <property type="nucleotide sequence ID" value="NZ_JAAOZT010000017.1"/>
</dbReference>
<keyword evidence="2" id="KW-1185">Reference proteome</keyword>
<reference evidence="1 2" key="1">
    <citation type="submission" date="2020-08" db="EMBL/GenBank/DDBJ databases">
        <title>Genomic Encyclopedia of Type Strains, Phase IV (KMG-IV): sequencing the most valuable type-strain genomes for metagenomic binning, comparative biology and taxonomic classification.</title>
        <authorList>
            <person name="Goeker M."/>
        </authorList>
    </citation>
    <scope>NUCLEOTIDE SEQUENCE [LARGE SCALE GENOMIC DNA]</scope>
    <source>
        <strain evidence="1 2">DSM 23240</strain>
    </source>
</reference>
<dbReference type="Proteomes" id="UP000571084">
    <property type="component" value="Unassembled WGS sequence"/>
</dbReference>
<accession>A0A840RXI1</accession>
<organism evidence="1 2">
    <name type="scientific">Glaciimonas immobilis</name>
    <dbReference type="NCBI Taxonomy" id="728004"/>
    <lineage>
        <taxon>Bacteria</taxon>
        <taxon>Pseudomonadati</taxon>
        <taxon>Pseudomonadota</taxon>
        <taxon>Betaproteobacteria</taxon>
        <taxon>Burkholderiales</taxon>
        <taxon>Oxalobacteraceae</taxon>
        <taxon>Glaciimonas</taxon>
    </lineage>
</organism>
<protein>
    <submittedName>
        <fullName evidence="1">Uncharacterized protein</fullName>
    </submittedName>
</protein>
<evidence type="ECO:0000313" key="2">
    <source>
        <dbReference type="Proteomes" id="UP000571084"/>
    </source>
</evidence>
<dbReference type="AlphaFoldDB" id="A0A840RXI1"/>